<reference evidence="1 2" key="1">
    <citation type="submission" date="2021-03" db="EMBL/GenBank/DDBJ databases">
        <title>Whole genome sequence of Metabacillus bambusae BG109.</title>
        <authorList>
            <person name="Jeong J.W."/>
        </authorList>
    </citation>
    <scope>NUCLEOTIDE SEQUENCE [LARGE SCALE GENOMIC DNA]</scope>
    <source>
        <strain evidence="1 2">BG109</strain>
    </source>
</reference>
<comment type="caution">
    <text evidence="1">The sequence shown here is derived from an EMBL/GenBank/DDBJ whole genome shotgun (WGS) entry which is preliminary data.</text>
</comment>
<evidence type="ECO:0000313" key="1">
    <source>
        <dbReference type="EMBL" id="MBO1514415.1"/>
    </source>
</evidence>
<keyword evidence="2" id="KW-1185">Reference proteome</keyword>
<dbReference type="RefSeq" id="WP_207981332.1">
    <property type="nucleotide sequence ID" value="NZ_JAGDEL010000022.1"/>
</dbReference>
<name>A0ABS3N8E6_9BACI</name>
<accession>A0ABS3N8E6</accession>
<dbReference type="Proteomes" id="UP000663981">
    <property type="component" value="Unassembled WGS sequence"/>
</dbReference>
<evidence type="ECO:0000313" key="2">
    <source>
        <dbReference type="Proteomes" id="UP000663981"/>
    </source>
</evidence>
<proteinExistence type="predicted"/>
<gene>
    <name evidence="1" type="ORF">I7822_22575</name>
</gene>
<organism evidence="1 2">
    <name type="scientific">Metabacillus bambusae</name>
    <dbReference type="NCBI Taxonomy" id="2795218"/>
    <lineage>
        <taxon>Bacteria</taxon>
        <taxon>Bacillati</taxon>
        <taxon>Bacillota</taxon>
        <taxon>Bacilli</taxon>
        <taxon>Bacillales</taxon>
        <taxon>Bacillaceae</taxon>
        <taxon>Metabacillus</taxon>
    </lineage>
</organism>
<protein>
    <submittedName>
        <fullName evidence="1">Uncharacterized protein</fullName>
    </submittedName>
</protein>
<sequence>MGIRKAINDGNINIIVRGDKWGTQLDVSITPIFCVKCNKQLPELYEHMGSRYGQVGTIQCDFCGTNIYCVDNDNIVEKLCTTGYILDYYKLYKLEDEIWGKVKDVIEYDITSRHVGNTVTLDYVINEICQEFSITLKDNNYFISEDGKITKFPKSVTKWFDLLQTLSLY</sequence>
<dbReference type="EMBL" id="JAGDEL010000022">
    <property type="protein sequence ID" value="MBO1514415.1"/>
    <property type="molecule type" value="Genomic_DNA"/>
</dbReference>